<gene>
    <name evidence="12" type="ORF">NKR23_g3235</name>
</gene>
<feature type="signal peptide" evidence="10">
    <location>
        <begin position="1"/>
        <end position="19"/>
    </location>
</feature>
<dbReference type="EC" id="3.2.1.21" evidence="3"/>
<evidence type="ECO:0000259" key="11">
    <source>
        <dbReference type="SMART" id="SM01217"/>
    </source>
</evidence>
<dbReference type="InterPro" id="IPR026891">
    <property type="entry name" value="Fn3-like"/>
</dbReference>
<dbReference type="FunFam" id="2.60.40.10:FF:000495">
    <property type="entry name" value="Periplasmic beta-glucosidase"/>
    <property type="match status" value="1"/>
</dbReference>
<evidence type="ECO:0000256" key="10">
    <source>
        <dbReference type="SAM" id="SignalP"/>
    </source>
</evidence>
<name>A0AA38RZC5_9PEZI</name>
<keyword evidence="6" id="KW-0325">Glycoprotein</keyword>
<dbReference type="AlphaFoldDB" id="A0AA38RZC5"/>
<dbReference type="InterPro" id="IPR051915">
    <property type="entry name" value="Cellulose_Degrad_GH3"/>
</dbReference>
<dbReference type="Gene3D" id="3.20.20.300">
    <property type="entry name" value="Glycoside hydrolase, family 3, N-terminal domain"/>
    <property type="match status" value="1"/>
</dbReference>
<dbReference type="InterPro" id="IPR036881">
    <property type="entry name" value="Glyco_hydro_3_C_sf"/>
</dbReference>
<comment type="catalytic activity">
    <reaction evidence="1">
        <text>Hydrolysis of terminal, non-reducing beta-D-glucosyl residues with release of beta-D-glucose.</text>
        <dbReference type="EC" id="3.2.1.21"/>
    </reaction>
</comment>
<dbReference type="FunFam" id="3.20.20.300:FF:000007">
    <property type="entry name" value="Lysosomal beta glucosidase"/>
    <property type="match status" value="1"/>
</dbReference>
<dbReference type="SMART" id="SM01217">
    <property type="entry name" value="Fn3_like"/>
    <property type="match status" value="1"/>
</dbReference>
<evidence type="ECO:0000256" key="2">
    <source>
        <dbReference type="ARBA" id="ARBA00005336"/>
    </source>
</evidence>
<dbReference type="Proteomes" id="UP001174694">
    <property type="component" value="Unassembled WGS sequence"/>
</dbReference>
<dbReference type="InterPro" id="IPR017853">
    <property type="entry name" value="GH"/>
</dbReference>
<comment type="similarity">
    <text evidence="2">Belongs to the glycosyl hydrolase 3 family.</text>
</comment>
<comment type="caution">
    <text evidence="12">The sequence shown here is derived from an EMBL/GenBank/DDBJ whole genome shotgun (WGS) entry which is preliminary data.</text>
</comment>
<dbReference type="GO" id="GO:0008422">
    <property type="term" value="F:beta-glucosidase activity"/>
    <property type="evidence" value="ECO:0007669"/>
    <property type="project" value="UniProtKB-EC"/>
</dbReference>
<evidence type="ECO:0000313" key="12">
    <source>
        <dbReference type="EMBL" id="KAJ9151138.1"/>
    </source>
</evidence>
<dbReference type="Gene3D" id="3.40.50.1700">
    <property type="entry name" value="Glycoside hydrolase family 3 C-terminal domain"/>
    <property type="match status" value="1"/>
</dbReference>
<keyword evidence="7" id="KW-0119">Carbohydrate metabolism</keyword>
<proteinExistence type="inferred from homology"/>
<keyword evidence="13" id="KW-1185">Reference proteome</keyword>
<dbReference type="InterPro" id="IPR036962">
    <property type="entry name" value="Glyco_hydro_3_N_sf"/>
</dbReference>
<evidence type="ECO:0000256" key="9">
    <source>
        <dbReference type="ARBA" id="ARBA00023326"/>
    </source>
</evidence>
<dbReference type="PANTHER" id="PTHR30620:SF117">
    <property type="entry name" value="BETA-1,4-XYLOSIDASE (EUROFUNG)"/>
    <property type="match status" value="1"/>
</dbReference>
<keyword evidence="9" id="KW-0624">Polysaccharide degradation</keyword>
<keyword evidence="8" id="KW-0326">Glycosidase</keyword>
<evidence type="ECO:0000256" key="1">
    <source>
        <dbReference type="ARBA" id="ARBA00000448"/>
    </source>
</evidence>
<dbReference type="InterPro" id="IPR002772">
    <property type="entry name" value="Glyco_hydro_3_C"/>
</dbReference>
<dbReference type="EMBL" id="JANBVO010000006">
    <property type="protein sequence ID" value="KAJ9151138.1"/>
    <property type="molecule type" value="Genomic_DNA"/>
</dbReference>
<dbReference type="FunFam" id="3.40.50.1700:FF:000009">
    <property type="entry name" value="Periplasmic beta-glucosidase"/>
    <property type="match status" value="1"/>
</dbReference>
<evidence type="ECO:0000256" key="7">
    <source>
        <dbReference type="ARBA" id="ARBA00023277"/>
    </source>
</evidence>
<dbReference type="Pfam" id="PF01915">
    <property type="entry name" value="Glyco_hydro_3_C"/>
    <property type="match status" value="1"/>
</dbReference>
<accession>A0AA38RZC5</accession>
<dbReference type="InterPro" id="IPR001764">
    <property type="entry name" value="Glyco_hydro_3_N"/>
</dbReference>
<dbReference type="SUPFAM" id="SSF51445">
    <property type="entry name" value="(Trans)glycosidases"/>
    <property type="match status" value="1"/>
</dbReference>
<keyword evidence="5" id="KW-0378">Hydrolase</keyword>
<evidence type="ECO:0000256" key="6">
    <source>
        <dbReference type="ARBA" id="ARBA00023180"/>
    </source>
</evidence>
<feature type="chain" id="PRO_5041434330" description="beta-glucosidase" evidence="10">
    <location>
        <begin position="20"/>
        <end position="774"/>
    </location>
</feature>
<dbReference type="Pfam" id="PF00933">
    <property type="entry name" value="Glyco_hydro_3"/>
    <property type="match status" value="1"/>
</dbReference>
<dbReference type="SUPFAM" id="SSF52279">
    <property type="entry name" value="Beta-D-glucan exohydrolase, C-terminal domain"/>
    <property type="match status" value="1"/>
</dbReference>
<protein>
    <recommendedName>
        <fullName evidence="3">beta-glucosidase</fullName>
        <ecNumber evidence="3">3.2.1.21</ecNumber>
    </recommendedName>
</protein>
<evidence type="ECO:0000256" key="3">
    <source>
        <dbReference type="ARBA" id="ARBA00012744"/>
    </source>
</evidence>
<dbReference type="InterPro" id="IPR013783">
    <property type="entry name" value="Ig-like_fold"/>
</dbReference>
<reference evidence="12" key="1">
    <citation type="submission" date="2022-07" db="EMBL/GenBank/DDBJ databases">
        <title>Fungi with potential for degradation of polypropylene.</title>
        <authorList>
            <person name="Gostincar C."/>
        </authorList>
    </citation>
    <scope>NUCLEOTIDE SEQUENCE</scope>
    <source>
        <strain evidence="12">EXF-13308</strain>
    </source>
</reference>
<evidence type="ECO:0000256" key="4">
    <source>
        <dbReference type="ARBA" id="ARBA00022729"/>
    </source>
</evidence>
<evidence type="ECO:0000313" key="13">
    <source>
        <dbReference type="Proteomes" id="UP001174694"/>
    </source>
</evidence>
<dbReference type="Pfam" id="PF14310">
    <property type="entry name" value="Fn3-like"/>
    <property type="match status" value="1"/>
</dbReference>
<dbReference type="GO" id="GO:0009251">
    <property type="term" value="P:glucan catabolic process"/>
    <property type="evidence" value="ECO:0007669"/>
    <property type="project" value="TreeGrafter"/>
</dbReference>
<keyword evidence="4 10" id="KW-0732">Signal</keyword>
<sequence length="774" mass="83482">MKGQYSALVTLAIAGLAAAGSNCTAIYKNPNAAVEDRIADLLKRMTIEDKTAQLIQGDISNWINTTDGTFNATGLEWNMKYRASQFYVGYPTNWSLINNGVKIGQDYLMHNTTLGIPALVQSEGIHGFLIPNATIFNSPIAYACSFNPSLVEKMAKAIAQEALALGVNQLFAPLGDLARELRYGRVEETFGEDSYLTGEMAYSYVKGLQSGNVAATVKHFAAFATPEQGLNTGPVHGGERERLTTYLPSYKRAIIDAGAYSIMSAYHCYDGVPAVSDYHILTEVLRDSWGYKYFVMSDAGGTDRLCSAFMLCQADPIDMEAVTSMVLPAGNDVEMGGGSYNFQKIPEMVAAGTLDESTVDLAVSRVLRVKFEMGLFENPYLGVPDEDASKYINTEETKALARQLDAESIVLLENHESVLPLSKTAKIAVIGPMAYGFMNYGDYVPYRSQYRGVTPLDGIKAASEGTVTYAKGCERWSNDESGFPEAVAAAEAADVAVVIVGTWSRDQQELWANYNATTGEHIDISSLNLVGAMPRLVSTIIDTGKPTVVVFSSGKPVTEPWISQNASALVQQFYPSEQGGNALADVLFGDVNPAGRLSVSFPYDVGTTPIYYDYLNSGRSGSNPGVAYPNGTLKFGSSYVLNTPQPLYEFGYGKSYSTFDYTNLRLSSITASASDTITVSVDVTNNSTRDGTEVVQLYVKDVVSSVVVPNLQLKGFAKVPIAAGQTETVELDLKVADLGLWDIKLNYVVEPGDFTVLVGGSSADFRANATLTVA</sequence>
<organism evidence="12 13">
    <name type="scientific">Pleurostoma richardsiae</name>
    <dbReference type="NCBI Taxonomy" id="41990"/>
    <lineage>
        <taxon>Eukaryota</taxon>
        <taxon>Fungi</taxon>
        <taxon>Dikarya</taxon>
        <taxon>Ascomycota</taxon>
        <taxon>Pezizomycotina</taxon>
        <taxon>Sordariomycetes</taxon>
        <taxon>Sordariomycetidae</taxon>
        <taxon>Calosphaeriales</taxon>
        <taxon>Pleurostomataceae</taxon>
        <taxon>Pleurostoma</taxon>
    </lineage>
</organism>
<dbReference type="PRINTS" id="PR00133">
    <property type="entry name" value="GLHYDRLASE3"/>
</dbReference>
<feature type="domain" description="Fibronectin type III-like" evidence="11">
    <location>
        <begin position="693"/>
        <end position="762"/>
    </location>
</feature>
<evidence type="ECO:0000256" key="8">
    <source>
        <dbReference type="ARBA" id="ARBA00023295"/>
    </source>
</evidence>
<dbReference type="Gene3D" id="2.60.40.10">
    <property type="entry name" value="Immunoglobulins"/>
    <property type="match status" value="1"/>
</dbReference>
<dbReference type="PANTHER" id="PTHR30620">
    <property type="entry name" value="PERIPLASMIC BETA-GLUCOSIDASE-RELATED"/>
    <property type="match status" value="1"/>
</dbReference>
<evidence type="ECO:0000256" key="5">
    <source>
        <dbReference type="ARBA" id="ARBA00022801"/>
    </source>
</evidence>